<accession>A0A6V7PWQ2</accession>
<evidence type="ECO:0000313" key="2">
    <source>
        <dbReference type="EMBL" id="CAD1835165.1"/>
    </source>
</evidence>
<protein>
    <submittedName>
        <fullName evidence="2">Uncharacterized protein</fullName>
    </submittedName>
</protein>
<dbReference type="EMBL" id="LR862153">
    <property type="protein sequence ID" value="CAD1835165.1"/>
    <property type="molecule type" value="Genomic_DNA"/>
</dbReference>
<name>A0A6V7PWQ2_ANACO</name>
<feature type="region of interest" description="Disordered" evidence="1">
    <location>
        <begin position="18"/>
        <end position="37"/>
    </location>
</feature>
<gene>
    <name evidence="2" type="ORF">CB5_LOCUS18376</name>
</gene>
<organism evidence="2">
    <name type="scientific">Ananas comosus var. bracteatus</name>
    <name type="common">red pineapple</name>
    <dbReference type="NCBI Taxonomy" id="296719"/>
    <lineage>
        <taxon>Eukaryota</taxon>
        <taxon>Viridiplantae</taxon>
        <taxon>Streptophyta</taxon>
        <taxon>Embryophyta</taxon>
        <taxon>Tracheophyta</taxon>
        <taxon>Spermatophyta</taxon>
        <taxon>Magnoliopsida</taxon>
        <taxon>Liliopsida</taxon>
        <taxon>Poales</taxon>
        <taxon>Bromeliaceae</taxon>
        <taxon>Bromelioideae</taxon>
        <taxon>Ananas</taxon>
    </lineage>
</organism>
<dbReference type="AlphaFoldDB" id="A0A6V7PWQ2"/>
<reference evidence="2" key="1">
    <citation type="submission" date="2020-07" db="EMBL/GenBank/DDBJ databases">
        <authorList>
            <person name="Lin J."/>
        </authorList>
    </citation>
    <scope>NUCLEOTIDE SEQUENCE</scope>
</reference>
<sequence>MGRRSGKKPLFFFSKKSRSTKRMELQPRVSATSPIPNAKALKNYGGAAAEAATAAAAAAATSGGAGGGSKGAKKKSGARLWMRFDRTGHTEIMECDKNAIIKRAAIPTATFGSSAPSSPTPPTSLPGKRLWLSTLNILGL</sequence>
<proteinExistence type="predicted"/>
<feature type="region of interest" description="Disordered" evidence="1">
    <location>
        <begin position="58"/>
        <end position="77"/>
    </location>
</feature>
<evidence type="ECO:0000256" key="1">
    <source>
        <dbReference type="SAM" id="MobiDB-lite"/>
    </source>
</evidence>